<organism evidence="2 3">
    <name type="scientific">Rhypophila decipiens</name>
    <dbReference type="NCBI Taxonomy" id="261697"/>
    <lineage>
        <taxon>Eukaryota</taxon>
        <taxon>Fungi</taxon>
        <taxon>Dikarya</taxon>
        <taxon>Ascomycota</taxon>
        <taxon>Pezizomycotina</taxon>
        <taxon>Sordariomycetes</taxon>
        <taxon>Sordariomycetidae</taxon>
        <taxon>Sordariales</taxon>
        <taxon>Naviculisporaceae</taxon>
        <taxon>Rhypophila</taxon>
    </lineage>
</organism>
<dbReference type="InterPro" id="IPR004045">
    <property type="entry name" value="Glutathione_S-Trfase_N"/>
</dbReference>
<evidence type="ECO:0000259" key="1">
    <source>
        <dbReference type="PROSITE" id="PS50404"/>
    </source>
</evidence>
<dbReference type="Proteomes" id="UP001301769">
    <property type="component" value="Unassembled WGS sequence"/>
</dbReference>
<dbReference type="AlphaFoldDB" id="A0AAN6Y0Q5"/>
<dbReference type="Pfam" id="PF13409">
    <property type="entry name" value="GST_N_2"/>
    <property type="match status" value="1"/>
</dbReference>
<protein>
    <recommendedName>
        <fullName evidence="1">GST N-terminal domain-containing protein</fullName>
    </recommendedName>
</protein>
<dbReference type="SUPFAM" id="SSF52833">
    <property type="entry name" value="Thioredoxin-like"/>
    <property type="match status" value="1"/>
</dbReference>
<proteinExistence type="predicted"/>
<dbReference type="SUPFAM" id="SSF47616">
    <property type="entry name" value="GST C-terminal domain-like"/>
    <property type="match status" value="1"/>
</dbReference>
<name>A0AAN6Y0Q5_9PEZI</name>
<dbReference type="PROSITE" id="PS50404">
    <property type="entry name" value="GST_NTER"/>
    <property type="match status" value="1"/>
</dbReference>
<gene>
    <name evidence="2" type="ORF">QBC37DRAFT_433889</name>
</gene>
<comment type="caution">
    <text evidence="2">The sequence shown here is derived from an EMBL/GenBank/DDBJ whole genome shotgun (WGS) entry which is preliminary data.</text>
</comment>
<accession>A0AAN6Y0Q5</accession>
<dbReference type="EMBL" id="MU858314">
    <property type="protein sequence ID" value="KAK4207177.1"/>
    <property type="molecule type" value="Genomic_DNA"/>
</dbReference>
<reference evidence="2" key="2">
    <citation type="submission" date="2023-05" db="EMBL/GenBank/DDBJ databases">
        <authorList>
            <consortium name="Lawrence Berkeley National Laboratory"/>
            <person name="Steindorff A."/>
            <person name="Hensen N."/>
            <person name="Bonometti L."/>
            <person name="Westerberg I."/>
            <person name="Brannstrom I.O."/>
            <person name="Guillou S."/>
            <person name="Cros-Aarteil S."/>
            <person name="Calhoun S."/>
            <person name="Haridas S."/>
            <person name="Kuo A."/>
            <person name="Mondo S."/>
            <person name="Pangilinan J."/>
            <person name="Riley R."/>
            <person name="Labutti K."/>
            <person name="Andreopoulos B."/>
            <person name="Lipzen A."/>
            <person name="Chen C."/>
            <person name="Yanf M."/>
            <person name="Daum C."/>
            <person name="Ng V."/>
            <person name="Clum A."/>
            <person name="Ohm R."/>
            <person name="Martin F."/>
            <person name="Silar P."/>
            <person name="Natvig D."/>
            <person name="Lalanne C."/>
            <person name="Gautier V."/>
            <person name="Ament-Velasquez S.L."/>
            <person name="Kruys A."/>
            <person name="Hutchinson M.I."/>
            <person name="Powell A.J."/>
            <person name="Barry K."/>
            <person name="Miller A.N."/>
            <person name="Grigoriev I.V."/>
            <person name="Debuchy R."/>
            <person name="Gladieux P."/>
            <person name="Thoren M.H."/>
            <person name="Johannesson H."/>
        </authorList>
    </citation>
    <scope>NUCLEOTIDE SEQUENCE</scope>
    <source>
        <strain evidence="2">PSN293</strain>
    </source>
</reference>
<evidence type="ECO:0000313" key="2">
    <source>
        <dbReference type="EMBL" id="KAK4207177.1"/>
    </source>
</evidence>
<feature type="domain" description="GST N-terminal" evidence="1">
    <location>
        <begin position="16"/>
        <end position="109"/>
    </location>
</feature>
<sequence length="287" mass="32315">MASDSVPGMTFYDIAFRKPYRLNSAAPNPWKARYALNFKGVPYNTYWTPMLDITSTRKSLGVPACRTFPDGSEYYTLPVLIDSTNGKVSKLGDSFDIAVHLDQTYPNSGAGQLLPDDVDLDYTCPIDISFNGPPLSDRPEWREQENYKPWVRFNDQIDNAFTLHVQLMGAGMKWDEEVEKDIMAQFAQRAGVDDFEKLQVRDKGGRNKLLGSLKDTLKDLAAMFGKHGDGPYLRGAKACYADIIVGGWLRMMSVTLPEDEWAEVKGWYGGVFGRLHDSLQREFGKVV</sequence>
<dbReference type="InterPro" id="IPR036282">
    <property type="entry name" value="Glutathione-S-Trfase_C_sf"/>
</dbReference>
<dbReference type="Pfam" id="PF22041">
    <property type="entry name" value="GST_C_7"/>
    <property type="match status" value="1"/>
</dbReference>
<dbReference type="InterPro" id="IPR054416">
    <property type="entry name" value="GST_UstS-like_C"/>
</dbReference>
<keyword evidence="3" id="KW-1185">Reference proteome</keyword>
<dbReference type="Gene3D" id="1.20.1050.10">
    <property type="match status" value="1"/>
</dbReference>
<dbReference type="InterPro" id="IPR036249">
    <property type="entry name" value="Thioredoxin-like_sf"/>
</dbReference>
<reference evidence="2" key="1">
    <citation type="journal article" date="2023" name="Mol. Phylogenet. Evol.">
        <title>Genome-scale phylogeny and comparative genomics of the fungal order Sordariales.</title>
        <authorList>
            <person name="Hensen N."/>
            <person name="Bonometti L."/>
            <person name="Westerberg I."/>
            <person name="Brannstrom I.O."/>
            <person name="Guillou S."/>
            <person name="Cros-Aarteil S."/>
            <person name="Calhoun S."/>
            <person name="Haridas S."/>
            <person name="Kuo A."/>
            <person name="Mondo S."/>
            <person name="Pangilinan J."/>
            <person name="Riley R."/>
            <person name="LaButti K."/>
            <person name="Andreopoulos B."/>
            <person name="Lipzen A."/>
            <person name="Chen C."/>
            <person name="Yan M."/>
            <person name="Daum C."/>
            <person name="Ng V."/>
            <person name="Clum A."/>
            <person name="Steindorff A."/>
            <person name="Ohm R.A."/>
            <person name="Martin F."/>
            <person name="Silar P."/>
            <person name="Natvig D.O."/>
            <person name="Lalanne C."/>
            <person name="Gautier V."/>
            <person name="Ament-Velasquez S.L."/>
            <person name="Kruys A."/>
            <person name="Hutchinson M.I."/>
            <person name="Powell A.J."/>
            <person name="Barry K."/>
            <person name="Miller A.N."/>
            <person name="Grigoriev I.V."/>
            <person name="Debuchy R."/>
            <person name="Gladieux P."/>
            <person name="Hiltunen Thoren M."/>
            <person name="Johannesson H."/>
        </authorList>
    </citation>
    <scope>NUCLEOTIDE SEQUENCE</scope>
    <source>
        <strain evidence="2">PSN293</strain>
    </source>
</reference>
<evidence type="ECO:0000313" key="3">
    <source>
        <dbReference type="Proteomes" id="UP001301769"/>
    </source>
</evidence>
<dbReference type="Gene3D" id="3.40.30.10">
    <property type="entry name" value="Glutaredoxin"/>
    <property type="match status" value="1"/>
</dbReference>